<dbReference type="PANTHER" id="PTHR14513">
    <property type="entry name" value="PROTECTION OF TELOMERES 1"/>
    <property type="match status" value="1"/>
</dbReference>
<keyword evidence="4" id="KW-0238">DNA-binding</keyword>
<proteinExistence type="predicted"/>
<dbReference type="Proteomes" id="UP001162541">
    <property type="component" value="Chromosome 1"/>
</dbReference>
<dbReference type="EMBL" id="AP019866">
    <property type="protein sequence ID" value="BBN00108.1"/>
    <property type="molecule type" value="Genomic_DNA"/>
</dbReference>
<evidence type="ECO:0000259" key="5">
    <source>
        <dbReference type="SMART" id="SM00976"/>
    </source>
</evidence>
<evidence type="ECO:0000256" key="1">
    <source>
        <dbReference type="ARBA" id="ARBA00004574"/>
    </source>
</evidence>
<keyword evidence="8" id="KW-1185">Reference proteome</keyword>
<evidence type="ECO:0000256" key="2">
    <source>
        <dbReference type="ARBA" id="ARBA00022454"/>
    </source>
</evidence>
<dbReference type="Pfam" id="PF25507">
    <property type="entry name" value="OB_POT1A"/>
    <property type="match status" value="1"/>
</dbReference>
<evidence type="ECO:0000256" key="4">
    <source>
        <dbReference type="ARBA" id="ARBA00023125"/>
    </source>
</evidence>
<keyword evidence="2" id="KW-0158">Chromosome</keyword>
<reference evidence="6" key="2">
    <citation type="journal article" date="2019" name="Curr. Biol.">
        <title>Chromatin organization in early land plants reveals an ancestral association between H3K27me3, transposons, and constitutive heterochromatin.</title>
        <authorList>
            <person name="Montgomery S.A."/>
            <person name="Tanizawa Y."/>
            <person name="Galik B."/>
            <person name="Wang N."/>
            <person name="Ito T."/>
            <person name="Mochizuki T."/>
            <person name="Akimcheva S."/>
            <person name="Bowman J."/>
            <person name="Cognat V."/>
            <person name="Drouard L."/>
            <person name="Ekker H."/>
            <person name="Houng S."/>
            <person name="Kohchi T."/>
            <person name="Lin S."/>
            <person name="Liu L.D."/>
            <person name="Nakamura Y."/>
            <person name="Valeeva L.R."/>
            <person name="Shakirov E.V."/>
            <person name="Shippen D.E."/>
            <person name="Wei W."/>
            <person name="Yagura M."/>
            <person name="Yamaoka S."/>
            <person name="Yamato K.T."/>
            <person name="Liu C."/>
            <person name="Berger F."/>
        </authorList>
    </citation>
    <scope>NUCLEOTIDE SEQUENCE [LARGE SCALE GENOMIC DNA]</scope>
    <source>
        <strain evidence="6">Tak-1</strain>
    </source>
</reference>
<dbReference type="SMART" id="SM00976">
    <property type="entry name" value="Telo_bind"/>
    <property type="match status" value="1"/>
</dbReference>
<dbReference type="InterPro" id="IPR028389">
    <property type="entry name" value="POT1"/>
</dbReference>
<keyword evidence="3" id="KW-0779">Telomere</keyword>
<dbReference type="GO" id="GO:0032210">
    <property type="term" value="P:regulation of telomere maintenance via telomerase"/>
    <property type="evidence" value="ECO:0007669"/>
    <property type="project" value="TreeGrafter"/>
</dbReference>
<dbReference type="InterPro" id="IPR057620">
    <property type="entry name" value="POT1A/B-like_OB"/>
</dbReference>
<reference evidence="7 8" key="1">
    <citation type="submission" date="2016-03" db="EMBL/GenBank/DDBJ databases">
        <title>Mechanisms controlling the formation of the plant cell surface in tip-growing cells are functionally conserved among land plants.</title>
        <authorList>
            <person name="Honkanen S."/>
            <person name="Jones V.A."/>
            <person name="Morieri G."/>
            <person name="Champion C."/>
            <person name="Hetherington A.J."/>
            <person name="Kelly S."/>
            <person name="Saint-Marcoux D."/>
            <person name="Proust H."/>
            <person name="Prescott H."/>
            <person name="Dolan L."/>
        </authorList>
    </citation>
    <scope>NUCLEOTIDE SEQUENCE [LARGE SCALE GENOMIC DNA]</scope>
    <source>
        <strain evidence="8">cv. Tak-1 and cv. Tak-2</strain>
        <tissue evidence="7">Whole gametophyte</tissue>
    </source>
</reference>
<comment type="subcellular location">
    <subcellularLocation>
        <location evidence="1">Chromosome</location>
        <location evidence="1">Telomere</location>
    </subcellularLocation>
</comment>
<accession>A0A176WLZ7</accession>
<gene>
    <name evidence="7" type="ORF">AXG93_4689s1190</name>
    <name evidence="6" type="ORF">Mp_1g26480</name>
</gene>
<dbReference type="InterPro" id="IPR011564">
    <property type="entry name" value="Telomer_end-bd_POT1/Cdc13"/>
</dbReference>
<dbReference type="SUPFAM" id="SSF50249">
    <property type="entry name" value="Nucleic acid-binding proteins"/>
    <property type="match status" value="2"/>
</dbReference>
<dbReference type="GO" id="GO:0010521">
    <property type="term" value="F:telomerase inhibitor activity"/>
    <property type="evidence" value="ECO:0007669"/>
    <property type="project" value="TreeGrafter"/>
</dbReference>
<dbReference type="GO" id="GO:0098505">
    <property type="term" value="F:G-rich strand telomeric DNA binding"/>
    <property type="evidence" value="ECO:0007669"/>
    <property type="project" value="TreeGrafter"/>
</dbReference>
<reference evidence="9" key="3">
    <citation type="journal article" date="2020" name="Curr. Biol.">
        <title>Chromatin organization in early land plants reveals an ancestral association between H3K27me3, transposons, and constitutive heterochromatin.</title>
        <authorList>
            <person name="Montgomery S.A."/>
            <person name="Tanizawa Y."/>
            <person name="Galik B."/>
            <person name="Wang N."/>
            <person name="Ito T."/>
            <person name="Mochizuki T."/>
            <person name="Akimcheva S."/>
            <person name="Bowman J.L."/>
            <person name="Cognat V."/>
            <person name="Marechal-Drouard L."/>
            <person name="Ekker H."/>
            <person name="Hong S.F."/>
            <person name="Kohchi T."/>
            <person name="Lin S.S."/>
            <person name="Liu L.D."/>
            <person name="Nakamura Y."/>
            <person name="Valeeva L.R."/>
            <person name="Shakirov E.V."/>
            <person name="Shippen D.E."/>
            <person name="Wei W.L."/>
            <person name="Yagura M."/>
            <person name="Yamaoka S."/>
            <person name="Yamato K.T."/>
            <person name="Liu C."/>
            <person name="Berger F."/>
        </authorList>
    </citation>
    <scope>NUCLEOTIDE SEQUENCE [LARGE SCALE GENOMIC DNA]</scope>
    <source>
        <strain evidence="9">Tak-1</strain>
    </source>
</reference>
<dbReference type="GO" id="GO:0000783">
    <property type="term" value="C:nuclear telomere cap complex"/>
    <property type="evidence" value="ECO:0007669"/>
    <property type="project" value="TreeGrafter"/>
</dbReference>
<organism evidence="7 8">
    <name type="scientific">Marchantia polymorpha subsp. ruderalis</name>
    <dbReference type="NCBI Taxonomy" id="1480154"/>
    <lineage>
        <taxon>Eukaryota</taxon>
        <taxon>Viridiplantae</taxon>
        <taxon>Streptophyta</taxon>
        <taxon>Embryophyta</taxon>
        <taxon>Marchantiophyta</taxon>
        <taxon>Marchantiopsida</taxon>
        <taxon>Marchantiidae</taxon>
        <taxon>Marchantiales</taxon>
        <taxon>Marchantiaceae</taxon>
        <taxon>Marchantia</taxon>
    </lineage>
</organism>
<dbReference type="Pfam" id="PF02765">
    <property type="entry name" value="POT1"/>
    <property type="match status" value="1"/>
</dbReference>
<dbReference type="InterPro" id="IPR012340">
    <property type="entry name" value="NA-bd_OB-fold"/>
</dbReference>
<dbReference type="GO" id="GO:0016233">
    <property type="term" value="P:telomere capping"/>
    <property type="evidence" value="ECO:0007669"/>
    <property type="project" value="TreeGrafter"/>
</dbReference>
<feature type="domain" description="Telomeric single stranded DNA binding POT1/Cdc13" evidence="5">
    <location>
        <begin position="19"/>
        <end position="156"/>
    </location>
</feature>
<evidence type="ECO:0000256" key="3">
    <source>
        <dbReference type="ARBA" id="ARBA00022895"/>
    </source>
</evidence>
<evidence type="ECO:0000313" key="8">
    <source>
        <dbReference type="Proteomes" id="UP000077202"/>
    </source>
</evidence>
<evidence type="ECO:0000313" key="6">
    <source>
        <dbReference type="EMBL" id="BBN00108.1"/>
    </source>
</evidence>
<evidence type="ECO:0000313" key="7">
    <source>
        <dbReference type="EMBL" id="OAE33633.1"/>
    </source>
</evidence>
<dbReference type="Proteomes" id="UP000077202">
    <property type="component" value="Unassembled WGS sequence"/>
</dbReference>
<dbReference type="AlphaFoldDB" id="A0A176WLZ7"/>
<evidence type="ECO:0000313" key="9">
    <source>
        <dbReference type="Proteomes" id="UP001162541"/>
    </source>
</evidence>
<dbReference type="EMBL" id="LVLJ01000592">
    <property type="protein sequence ID" value="OAE33633.1"/>
    <property type="molecule type" value="Genomic_DNA"/>
</dbReference>
<dbReference type="PANTHER" id="PTHR14513:SF0">
    <property type="entry name" value="PROTECTION OF TELOMERES PROTEIN 1"/>
    <property type="match status" value="1"/>
</dbReference>
<name>A0A176WLZ7_MARPO</name>
<protein>
    <recommendedName>
        <fullName evidence="5">Telomeric single stranded DNA binding POT1/Cdc13 domain-containing protein</fullName>
    </recommendedName>
</protein>
<dbReference type="Gene3D" id="2.40.50.140">
    <property type="entry name" value="Nucleic acid-binding proteins"/>
    <property type="match status" value="2"/>
</dbReference>
<sequence length="504" mass="57119">MPPRRKGRSREGVNEHYEYLPLREAMLRKGDKVNFYGAISEYDHPKPTRGSDVLCTMTVVDMSYDNPGLRLLIFASAKNCPIVKTLGDIIRVHRVEIGDYKDSPQAIANINRKSSAFILLDGKVGSSNEPYQNSHTTYTFARHDELTVEYMRKWIGAHPLGTRISDYLVQICGIKDNTYFDLCCKILYVDDRYLPQRVTIIYVWDGTDATPRTIPILQEKDFETTPLDTLDSKQIPLPLPPRDVLCDCPSIGTMLPIVPEVQFEILPGQIPQRGDWVKFRNLACRTQAGMVEGIFTRESKLSLLSTDTKLVKDCETTYEDRILTEYGRLPESLPKPPQSLTVTDFEHIEFSTLREVLTHPKVTYKFRCLVRVTSTFPTQVCNFCVRLPTDAHGGDAEASPVFAYGVRFTVEDPTGRLHAFCYGQDGAKFFNGHPPADLCGDSALVGALERKVQKLLGCKVMEDGRLAPERDPPWIKICLMSYYTDKSKPWDSRTYRIFGTTFPG</sequence>
<dbReference type="CDD" id="cd04497">
    <property type="entry name" value="hPOT1_OB1_like"/>
    <property type="match status" value="1"/>
</dbReference>